<dbReference type="RefSeq" id="WP_036778735.1">
    <property type="nucleotide sequence ID" value="NZ_CAWLTM010000086.1"/>
</dbReference>
<dbReference type="AlphaFoldDB" id="A0A022PJU3"/>
<dbReference type="EMBL" id="JFGV01000029">
    <property type="protein sequence ID" value="EYU15218.1"/>
    <property type="molecule type" value="Genomic_DNA"/>
</dbReference>
<reference evidence="1 2" key="1">
    <citation type="submission" date="2014-03" db="EMBL/GenBank/DDBJ databases">
        <title>Draft Genome of Photorhabdus luminescens BA1, an Egyptian Isolate.</title>
        <authorList>
            <person name="Ghazal S."/>
            <person name="Hurst S.G.IV."/>
            <person name="Morris K."/>
            <person name="Thomas K."/>
            <person name="Tisa L.S."/>
        </authorList>
    </citation>
    <scope>NUCLEOTIDE SEQUENCE [LARGE SCALE GENOMIC DNA]</scope>
    <source>
        <strain evidence="1 2">BA1</strain>
    </source>
</reference>
<keyword evidence="2" id="KW-1185">Reference proteome</keyword>
<protein>
    <submittedName>
        <fullName evidence="1">YfcL protein</fullName>
    </submittedName>
</protein>
<proteinExistence type="predicted"/>
<accession>A0A022PJU3</accession>
<sequence>MLAEFETRILAQIDGMVDHASDDELFAGGYLRGHLTLAVAELEQEGAHTAEQLHDRVEESIQNAIKAGELAPPDQILVLNTWQRLLDNAKTQ</sequence>
<name>A0A022PJU3_9GAMM</name>
<comment type="caution">
    <text evidence="1">The sequence shown here is derived from an EMBL/GenBank/DDBJ whole genome shotgun (WGS) entry which is preliminary data.</text>
</comment>
<dbReference type="Proteomes" id="UP000023464">
    <property type="component" value="Unassembled WGS sequence"/>
</dbReference>
<dbReference type="Pfam" id="PF08891">
    <property type="entry name" value="YfcL"/>
    <property type="match status" value="1"/>
</dbReference>
<dbReference type="PATRIC" id="fig|1393736.3.peg.2246"/>
<gene>
    <name evidence="1" type="ORF">BA1DRAFT_02204</name>
</gene>
<evidence type="ECO:0000313" key="1">
    <source>
        <dbReference type="EMBL" id="EYU15218.1"/>
    </source>
</evidence>
<organism evidence="1 2">
    <name type="scientific">Photorhabdus aegyptia</name>
    <dbReference type="NCBI Taxonomy" id="2805098"/>
    <lineage>
        <taxon>Bacteria</taxon>
        <taxon>Pseudomonadati</taxon>
        <taxon>Pseudomonadota</taxon>
        <taxon>Gammaproteobacteria</taxon>
        <taxon>Enterobacterales</taxon>
        <taxon>Morganellaceae</taxon>
        <taxon>Photorhabdus</taxon>
    </lineage>
</organism>
<evidence type="ECO:0000313" key="2">
    <source>
        <dbReference type="Proteomes" id="UP000023464"/>
    </source>
</evidence>
<dbReference type="InterPro" id="IPR014987">
    <property type="entry name" value="UPF_YfcL"/>
</dbReference>